<evidence type="ECO:0000313" key="2">
    <source>
        <dbReference type="Proteomes" id="UP000324832"/>
    </source>
</evidence>
<dbReference type="EMBL" id="FZQP02003334">
    <property type="protein sequence ID" value="VVC98009.1"/>
    <property type="molecule type" value="Genomic_DNA"/>
</dbReference>
<reference evidence="1 2" key="1">
    <citation type="submission" date="2017-07" db="EMBL/GenBank/DDBJ databases">
        <authorList>
            <person name="Talla V."/>
            <person name="Backstrom N."/>
        </authorList>
    </citation>
    <scope>NUCLEOTIDE SEQUENCE [LARGE SCALE GENOMIC DNA]</scope>
</reference>
<proteinExistence type="predicted"/>
<protein>
    <recommendedName>
        <fullName evidence="3">Endonuclease/exonuclease/phosphatase domain-containing protein</fullName>
    </recommendedName>
</protein>
<dbReference type="SUPFAM" id="SSF56219">
    <property type="entry name" value="DNase I-like"/>
    <property type="match status" value="1"/>
</dbReference>
<name>A0A5E4QLK4_9NEOP</name>
<dbReference type="PANTHER" id="PTHR47510">
    <property type="entry name" value="REVERSE TRANSCRIPTASE DOMAIN-CONTAINING PROTEIN"/>
    <property type="match status" value="1"/>
</dbReference>
<accession>A0A5E4QLK4</accession>
<evidence type="ECO:0000313" key="1">
    <source>
        <dbReference type="EMBL" id="VVC98009.1"/>
    </source>
</evidence>
<sequence>MANPSKKCLKIGLLNARSWNTGTHDMNQISLRSMKRGQKKGKKLSEVPSVTNYRFIHKARTGQRRGGGVGFFIRKGIVARIKQLPSTALEHLWLEVQLPGAIMDIGTAYRPESVSVRDAIDKISGSVNLMGHCNYSCLLGDLNINLLNEDQPQDPTRVTDNSETLIDIILTDTPSKCQKVDIIHNRDLSDHAMVLTYFNIKKPRFNKTFKFKRYLHNMDLTLFKSDLNLIPWHLINSFNDVDHMVDTFNDHILTLFDLHAPIKRSVLRGPPKPWITDSLKIMMNLRDKALKKANITKSDTSKTYYRTLRNLVTATKEREKKAFFEHSINNNIHKPALLWKNIKNITTITKSVNTSLPDHLKDPNEINAHFLNLPPYSREDIEITTNEKDSIQQAFELKITSDQFPKPMFQTVPRNMMMQLI</sequence>
<dbReference type="Gene3D" id="3.60.10.10">
    <property type="entry name" value="Endonuclease/exonuclease/phosphatase"/>
    <property type="match status" value="1"/>
</dbReference>
<gene>
    <name evidence="1" type="ORF">LSINAPIS_LOCUS9166</name>
</gene>
<organism evidence="1 2">
    <name type="scientific">Leptidea sinapis</name>
    <dbReference type="NCBI Taxonomy" id="189913"/>
    <lineage>
        <taxon>Eukaryota</taxon>
        <taxon>Metazoa</taxon>
        <taxon>Ecdysozoa</taxon>
        <taxon>Arthropoda</taxon>
        <taxon>Hexapoda</taxon>
        <taxon>Insecta</taxon>
        <taxon>Pterygota</taxon>
        <taxon>Neoptera</taxon>
        <taxon>Endopterygota</taxon>
        <taxon>Lepidoptera</taxon>
        <taxon>Glossata</taxon>
        <taxon>Ditrysia</taxon>
        <taxon>Papilionoidea</taxon>
        <taxon>Pieridae</taxon>
        <taxon>Dismorphiinae</taxon>
        <taxon>Leptidea</taxon>
    </lineage>
</organism>
<keyword evidence="2" id="KW-1185">Reference proteome</keyword>
<evidence type="ECO:0008006" key="3">
    <source>
        <dbReference type="Google" id="ProtNLM"/>
    </source>
</evidence>
<dbReference type="PANTHER" id="PTHR47510:SF3">
    <property type="entry name" value="ENDO_EXONUCLEASE_PHOSPHATASE DOMAIN-CONTAINING PROTEIN"/>
    <property type="match status" value="1"/>
</dbReference>
<dbReference type="InterPro" id="IPR036691">
    <property type="entry name" value="Endo/exonu/phosph_ase_sf"/>
</dbReference>
<dbReference type="AlphaFoldDB" id="A0A5E4QLK4"/>
<dbReference type="Proteomes" id="UP000324832">
    <property type="component" value="Unassembled WGS sequence"/>
</dbReference>